<evidence type="ECO:0000313" key="2">
    <source>
        <dbReference type="Proteomes" id="UP000010523"/>
    </source>
</evidence>
<accession>I3E6X5</accession>
<dbReference type="RefSeq" id="WP_003351058.1">
    <property type="nucleotide sequence ID" value="NZ_AFEU01000001.1"/>
</dbReference>
<dbReference type="PATRIC" id="fig|997296.3.peg.1066"/>
<proteinExistence type="predicted"/>
<evidence type="ECO:0000313" key="1">
    <source>
        <dbReference type="EMBL" id="EIJ82246.1"/>
    </source>
</evidence>
<dbReference type="STRING" id="997296.PB1_04920"/>
<dbReference type="Proteomes" id="UP000010523">
    <property type="component" value="Unassembled WGS sequence"/>
</dbReference>
<dbReference type="EMBL" id="AFEU01000001">
    <property type="protein sequence ID" value="EIJ82246.1"/>
    <property type="molecule type" value="Genomic_DNA"/>
</dbReference>
<sequence length="69" mass="8246">MELVIKGMKVRYGGKRGRNYIYNLFQAFLRKLSKNYKIEVLEANYAISIAFPIKIMIEFFKKFDSKFLL</sequence>
<name>I3E6X5_BACMT</name>
<keyword evidence="2" id="KW-1185">Reference proteome</keyword>
<dbReference type="AlphaFoldDB" id="I3E6X5"/>
<organism evidence="1 2">
    <name type="scientific">Bacillus methanolicus PB1</name>
    <dbReference type="NCBI Taxonomy" id="997296"/>
    <lineage>
        <taxon>Bacteria</taxon>
        <taxon>Bacillati</taxon>
        <taxon>Bacillota</taxon>
        <taxon>Bacilli</taxon>
        <taxon>Bacillales</taxon>
        <taxon>Bacillaceae</taxon>
        <taxon>Bacillus</taxon>
    </lineage>
</organism>
<protein>
    <submittedName>
        <fullName evidence="1">Uncharacterized protein</fullName>
    </submittedName>
</protein>
<gene>
    <name evidence="1" type="ORF">PB1_04920</name>
</gene>
<comment type="caution">
    <text evidence="1">The sequence shown here is derived from an EMBL/GenBank/DDBJ whole genome shotgun (WGS) entry which is preliminary data.</text>
</comment>
<reference evidence="1 2" key="1">
    <citation type="journal article" date="2012" name="Appl. Environ. Microbiol.">
        <title>Genome Sequence of Thermotolerant Bacillus methanolicus: Features and Regulation Related to Methylotrophy and Production of L-Lysine and L-Glutamate from Methanol.</title>
        <authorList>
            <person name="Heggeset T.M."/>
            <person name="Krog A."/>
            <person name="Balzer S."/>
            <person name="Wentzel A."/>
            <person name="Ellingsen T.E."/>
            <person name="Brautaset T."/>
        </authorList>
    </citation>
    <scope>NUCLEOTIDE SEQUENCE [LARGE SCALE GENOMIC DNA]</scope>
    <source>
        <strain evidence="1 2">PB1</strain>
    </source>
</reference>